<gene>
    <name evidence="3" type="ORF">HNR71_003903</name>
    <name evidence="4" type="ORF">HPO96_02675</name>
</gene>
<dbReference type="AlphaFoldDB" id="A0A7Y4NX70"/>
<dbReference type="RefSeq" id="WP_171669882.1">
    <property type="nucleotide sequence ID" value="NZ_BAAAGT010000007.1"/>
</dbReference>
<evidence type="ECO:0000313" key="3">
    <source>
        <dbReference type="EMBL" id="MBB6568266.1"/>
    </source>
</evidence>
<dbReference type="InterPro" id="IPR011050">
    <property type="entry name" value="Pectin_lyase_fold/virulence"/>
</dbReference>
<sequence>MSRKFVLLPLIAALIAGAGVTAVVLTSNAASQQPAPQSAQTGQTAQAVATPTPRLRLVCPKVANPVAGQTVTCRYEAVGATPTKPPTTKPTPKPTVTPTTKPTPPPTTKPTVPPTTKPVGLLGWQLTTKNVGLAPHGLSCASLPLYTGSAKPAAGTVLSKVRIEQPLDLSNGRITVDKSCIKPKSTGYHNAFLVTTTVCAANCSATKEGQVVIRDSEIDASQLPAAKIAGSCAFLGVGTLQRNLMHGMGSGICFFETGTTHSALAEQNYVYGLRSHGESHNEAATIRDFRDAAGRTVKFVNNRLDCSSGNETGGLFIQPTWLPIHNVHIEGNYIEGGGYNLYVEKTGKASYGNVSAVNNRFRPTGWGPLAVPSGPGFTRFDGNFRFSSTAADAKGAPVKL</sequence>
<name>A0A7Y4NX70_9ACTN</name>
<dbReference type="Proteomes" id="UP000534306">
    <property type="component" value="Unassembled WGS sequence"/>
</dbReference>
<keyword evidence="5" id="KW-1185">Reference proteome</keyword>
<feature type="chain" id="PRO_5036217905" description="Parallel beta helix pectate lyase-like protein" evidence="2">
    <location>
        <begin position="30"/>
        <end position="400"/>
    </location>
</feature>
<keyword evidence="2" id="KW-0732">Signal</keyword>
<reference evidence="4 5" key="1">
    <citation type="submission" date="2020-05" db="EMBL/GenBank/DDBJ databases">
        <title>Genome sequence of Kribbella sandramycini ATCC 39419.</title>
        <authorList>
            <person name="Maclea K.S."/>
            <person name="Fair J.L."/>
        </authorList>
    </citation>
    <scope>NUCLEOTIDE SEQUENCE [LARGE SCALE GENOMIC DNA]</scope>
    <source>
        <strain evidence="4 5">ATCC 39419</strain>
    </source>
</reference>
<evidence type="ECO:0000313" key="4">
    <source>
        <dbReference type="EMBL" id="NOL39141.1"/>
    </source>
</evidence>
<feature type="region of interest" description="Disordered" evidence="1">
    <location>
        <begin position="79"/>
        <end position="115"/>
    </location>
</feature>
<dbReference type="Proteomes" id="UP000553957">
    <property type="component" value="Unassembled WGS sequence"/>
</dbReference>
<protein>
    <recommendedName>
        <fullName evidence="7">Parallel beta helix pectate lyase-like protein</fullName>
    </recommendedName>
</protein>
<organism evidence="4 5">
    <name type="scientific">Kribbella sandramycini</name>
    <dbReference type="NCBI Taxonomy" id="60450"/>
    <lineage>
        <taxon>Bacteria</taxon>
        <taxon>Bacillati</taxon>
        <taxon>Actinomycetota</taxon>
        <taxon>Actinomycetes</taxon>
        <taxon>Propionibacteriales</taxon>
        <taxon>Kribbellaceae</taxon>
        <taxon>Kribbella</taxon>
    </lineage>
</organism>
<evidence type="ECO:0000256" key="1">
    <source>
        <dbReference type="SAM" id="MobiDB-lite"/>
    </source>
</evidence>
<reference evidence="3 6" key="2">
    <citation type="submission" date="2020-08" db="EMBL/GenBank/DDBJ databases">
        <title>Sequencing the genomes of 1000 actinobacteria strains.</title>
        <authorList>
            <person name="Klenk H.-P."/>
        </authorList>
    </citation>
    <scope>NUCLEOTIDE SEQUENCE [LARGE SCALE GENOMIC DNA]</scope>
    <source>
        <strain evidence="3 6">DSM 15626</strain>
    </source>
</reference>
<evidence type="ECO:0000313" key="5">
    <source>
        <dbReference type="Proteomes" id="UP000534306"/>
    </source>
</evidence>
<accession>A0A7Y4NX70</accession>
<evidence type="ECO:0000256" key="2">
    <source>
        <dbReference type="SAM" id="SignalP"/>
    </source>
</evidence>
<comment type="caution">
    <text evidence="4">The sequence shown here is derived from an EMBL/GenBank/DDBJ whole genome shotgun (WGS) entry which is preliminary data.</text>
</comment>
<feature type="compositionally biased region" description="Pro residues" evidence="1">
    <location>
        <begin position="83"/>
        <end position="115"/>
    </location>
</feature>
<dbReference type="SUPFAM" id="SSF51126">
    <property type="entry name" value="Pectin lyase-like"/>
    <property type="match status" value="1"/>
</dbReference>
<evidence type="ECO:0000313" key="6">
    <source>
        <dbReference type="Proteomes" id="UP000553957"/>
    </source>
</evidence>
<dbReference type="EMBL" id="JACHKF010000001">
    <property type="protein sequence ID" value="MBB6568266.1"/>
    <property type="molecule type" value="Genomic_DNA"/>
</dbReference>
<proteinExistence type="predicted"/>
<dbReference type="EMBL" id="JABJRC010000001">
    <property type="protein sequence ID" value="NOL39141.1"/>
    <property type="molecule type" value="Genomic_DNA"/>
</dbReference>
<evidence type="ECO:0008006" key="7">
    <source>
        <dbReference type="Google" id="ProtNLM"/>
    </source>
</evidence>
<feature type="signal peptide" evidence="2">
    <location>
        <begin position="1"/>
        <end position="29"/>
    </location>
</feature>